<keyword evidence="2" id="KW-1185">Reference proteome</keyword>
<protein>
    <submittedName>
        <fullName evidence="1">Uncharacterized protein</fullName>
    </submittedName>
</protein>
<organism evidence="1 2">
    <name type="scientific">Cirrhinus molitorella</name>
    <name type="common">mud carp</name>
    <dbReference type="NCBI Taxonomy" id="172907"/>
    <lineage>
        <taxon>Eukaryota</taxon>
        <taxon>Metazoa</taxon>
        <taxon>Chordata</taxon>
        <taxon>Craniata</taxon>
        <taxon>Vertebrata</taxon>
        <taxon>Euteleostomi</taxon>
        <taxon>Actinopterygii</taxon>
        <taxon>Neopterygii</taxon>
        <taxon>Teleostei</taxon>
        <taxon>Ostariophysi</taxon>
        <taxon>Cypriniformes</taxon>
        <taxon>Cyprinidae</taxon>
        <taxon>Labeoninae</taxon>
        <taxon>Labeonini</taxon>
        <taxon>Cirrhinus</taxon>
    </lineage>
</organism>
<proteinExistence type="predicted"/>
<evidence type="ECO:0000313" key="2">
    <source>
        <dbReference type="Proteomes" id="UP001558613"/>
    </source>
</evidence>
<sequence>MALIGHTWGSVHTSRVRQTHSDSTRSASFCFHNNLERELNVIFIEPLEDSHLYNFFKFVRSPSVPCRLLLERHYNYQQMKVSFSCRGFPASDCRSVEY</sequence>
<gene>
    <name evidence="1" type="ORF">QQF64_002902</name>
</gene>
<dbReference type="Proteomes" id="UP001558613">
    <property type="component" value="Unassembled WGS sequence"/>
</dbReference>
<dbReference type="EMBL" id="JAYMGO010000010">
    <property type="protein sequence ID" value="KAL1267227.1"/>
    <property type="molecule type" value="Genomic_DNA"/>
</dbReference>
<comment type="caution">
    <text evidence="1">The sequence shown here is derived from an EMBL/GenBank/DDBJ whole genome shotgun (WGS) entry which is preliminary data.</text>
</comment>
<accession>A0ABR3MRG0</accession>
<reference evidence="1 2" key="1">
    <citation type="submission" date="2023-09" db="EMBL/GenBank/DDBJ databases">
        <authorList>
            <person name="Wang M."/>
        </authorList>
    </citation>
    <scope>NUCLEOTIDE SEQUENCE [LARGE SCALE GENOMIC DNA]</scope>
    <source>
        <strain evidence="1">GT-2023</strain>
        <tissue evidence="1">Liver</tissue>
    </source>
</reference>
<name>A0ABR3MRG0_9TELE</name>
<evidence type="ECO:0000313" key="1">
    <source>
        <dbReference type="EMBL" id="KAL1267227.1"/>
    </source>
</evidence>